<dbReference type="Gene3D" id="1.10.10.10">
    <property type="entry name" value="Winged helix-like DNA-binding domain superfamily/Winged helix DNA-binding domain"/>
    <property type="match status" value="1"/>
</dbReference>
<dbReference type="HOGENOM" id="CLU_091233_0_0_5"/>
<keyword evidence="2" id="KW-0238">DNA-binding</keyword>
<evidence type="ECO:0000313" key="6">
    <source>
        <dbReference type="EMBL" id="AAK22566.1"/>
    </source>
</evidence>
<keyword evidence="3" id="KW-0010">Activator</keyword>
<dbReference type="GO" id="GO:0005829">
    <property type="term" value="C:cytosol"/>
    <property type="evidence" value="ECO:0007669"/>
    <property type="project" value="TreeGrafter"/>
</dbReference>
<dbReference type="InterPro" id="IPR011991">
    <property type="entry name" value="ArsR-like_HTH"/>
</dbReference>
<evidence type="ECO:0000256" key="1">
    <source>
        <dbReference type="ARBA" id="ARBA00023015"/>
    </source>
</evidence>
<sequence length="162" mass="18135">MRFSRGGATEAVVDRIDEKILRALQADARLTNAALAEQVGLSPSACLVRTRRLEAEGYLLSYHARLAVERLRPTVIVYAEVTLKRHHPDDFLVFETAIADLPEVIEAAQVSGPFDYFLKVCARDVLSWRELADSLLRSELGVDKIATHILMKETKPFVGYPL</sequence>
<dbReference type="PANTHER" id="PTHR30154:SF0">
    <property type="entry name" value="LEUCINE-RESPONSIVE REGULATORY PROTEIN"/>
    <property type="match status" value="1"/>
</dbReference>
<keyword evidence="7" id="KW-1185">Reference proteome</keyword>
<dbReference type="SMR" id="Q9AAL7"/>
<dbReference type="InterPro" id="IPR019888">
    <property type="entry name" value="Tscrpt_reg_AsnC-like"/>
</dbReference>
<evidence type="ECO:0000256" key="3">
    <source>
        <dbReference type="ARBA" id="ARBA00023159"/>
    </source>
</evidence>
<dbReference type="InterPro" id="IPR019887">
    <property type="entry name" value="Tscrpt_reg_AsnC/Lrp_C"/>
</dbReference>
<dbReference type="InterPro" id="IPR011008">
    <property type="entry name" value="Dimeric_a/b-barrel"/>
</dbReference>
<dbReference type="KEGG" id="ccr:CC_0580"/>
<dbReference type="AlphaFoldDB" id="Q9AAL7"/>
<organism evidence="6 7">
    <name type="scientific">Caulobacter vibrioides (strain ATCC 19089 / CIP 103742 / CB 15)</name>
    <name type="common">Caulobacter crescentus</name>
    <dbReference type="NCBI Taxonomy" id="190650"/>
    <lineage>
        <taxon>Bacteria</taxon>
        <taxon>Pseudomonadati</taxon>
        <taxon>Pseudomonadota</taxon>
        <taxon>Alphaproteobacteria</taxon>
        <taxon>Caulobacterales</taxon>
        <taxon>Caulobacteraceae</taxon>
        <taxon>Caulobacter</taxon>
    </lineage>
</organism>
<evidence type="ECO:0000256" key="2">
    <source>
        <dbReference type="ARBA" id="ARBA00023125"/>
    </source>
</evidence>
<dbReference type="PANTHER" id="PTHR30154">
    <property type="entry name" value="LEUCINE-RESPONSIVE REGULATORY PROTEIN"/>
    <property type="match status" value="1"/>
</dbReference>
<dbReference type="STRING" id="190650.CC_0580"/>
<dbReference type="InterPro" id="IPR000485">
    <property type="entry name" value="AsnC-type_HTH_dom"/>
</dbReference>
<dbReference type="BioCyc" id="CAULO:CC0580-MONOMER"/>
<proteinExistence type="predicted"/>
<dbReference type="SUPFAM" id="SSF54909">
    <property type="entry name" value="Dimeric alpha+beta barrel"/>
    <property type="match status" value="1"/>
</dbReference>
<name>Q9AAL7_CAUVC</name>
<dbReference type="Pfam" id="PF01037">
    <property type="entry name" value="AsnC_trans_reg"/>
    <property type="match status" value="1"/>
</dbReference>
<dbReference type="GO" id="GO:0006355">
    <property type="term" value="P:regulation of DNA-templated transcription"/>
    <property type="evidence" value="ECO:0007669"/>
    <property type="project" value="UniProtKB-ARBA"/>
</dbReference>
<dbReference type="SUPFAM" id="SSF46785">
    <property type="entry name" value="Winged helix' DNA-binding domain"/>
    <property type="match status" value="1"/>
</dbReference>
<dbReference type="PIR" id="B87321">
    <property type="entry name" value="B87321"/>
</dbReference>
<dbReference type="PRINTS" id="PR00033">
    <property type="entry name" value="HTHASNC"/>
</dbReference>
<dbReference type="GO" id="GO:0043565">
    <property type="term" value="F:sequence-specific DNA binding"/>
    <property type="evidence" value="ECO:0007669"/>
    <property type="project" value="InterPro"/>
</dbReference>
<dbReference type="Gene3D" id="3.30.70.920">
    <property type="match status" value="1"/>
</dbReference>
<evidence type="ECO:0000256" key="4">
    <source>
        <dbReference type="ARBA" id="ARBA00023163"/>
    </source>
</evidence>
<dbReference type="Proteomes" id="UP000001816">
    <property type="component" value="Chromosome"/>
</dbReference>
<dbReference type="EnsemblBacteria" id="AAK22566">
    <property type="protein sequence ID" value="AAK22566"/>
    <property type="gene ID" value="CC_0580"/>
</dbReference>
<feature type="domain" description="HTH asnC-type" evidence="5">
    <location>
        <begin position="13"/>
        <end position="79"/>
    </location>
</feature>
<dbReference type="PROSITE" id="PS00519">
    <property type="entry name" value="HTH_ASNC_1"/>
    <property type="match status" value="1"/>
</dbReference>
<evidence type="ECO:0000313" key="7">
    <source>
        <dbReference type="Proteomes" id="UP000001816"/>
    </source>
</evidence>
<dbReference type="EMBL" id="AE005673">
    <property type="protein sequence ID" value="AAK22566.1"/>
    <property type="molecule type" value="Genomic_DNA"/>
</dbReference>
<keyword evidence="1" id="KW-0805">Transcription regulation</keyword>
<dbReference type="PATRIC" id="fig|190650.5.peg.592"/>
<keyword evidence="4" id="KW-0804">Transcription</keyword>
<dbReference type="InterPro" id="IPR036390">
    <property type="entry name" value="WH_DNA-bd_sf"/>
</dbReference>
<dbReference type="SMART" id="SM00344">
    <property type="entry name" value="HTH_ASNC"/>
    <property type="match status" value="1"/>
</dbReference>
<dbReference type="eggNOG" id="COG1522">
    <property type="taxonomic scope" value="Bacteria"/>
</dbReference>
<protein>
    <submittedName>
        <fullName evidence="6">Transcriptional regulator, AsnC family</fullName>
    </submittedName>
</protein>
<dbReference type="GO" id="GO:0043200">
    <property type="term" value="P:response to amino acid"/>
    <property type="evidence" value="ECO:0007669"/>
    <property type="project" value="TreeGrafter"/>
</dbReference>
<dbReference type="CDD" id="cd00090">
    <property type="entry name" value="HTH_ARSR"/>
    <property type="match status" value="1"/>
</dbReference>
<dbReference type="InterPro" id="IPR036388">
    <property type="entry name" value="WH-like_DNA-bd_sf"/>
</dbReference>
<gene>
    <name evidence="6" type="ordered locus">CC_0580</name>
</gene>
<dbReference type="Pfam" id="PF13412">
    <property type="entry name" value="HTH_24"/>
    <property type="match status" value="1"/>
</dbReference>
<reference evidence="6 7" key="1">
    <citation type="journal article" date="2001" name="Proc. Natl. Acad. Sci. U.S.A.">
        <title>Complete genome sequence of Caulobacter crescentus.</title>
        <authorList>
            <person name="Nierman W.C."/>
            <person name="Feldblyum T.V."/>
            <person name="Laub M.T."/>
            <person name="Paulsen I.T."/>
            <person name="Nelson K.E."/>
            <person name="Eisen J.A."/>
            <person name="Heidelberg J.F."/>
            <person name="Alley M.R."/>
            <person name="Ohta N."/>
            <person name="Maddock J.R."/>
            <person name="Potocka I."/>
            <person name="Nelson W.C."/>
            <person name="Newton A."/>
            <person name="Stephens C."/>
            <person name="Phadke N.D."/>
            <person name="Ely B."/>
            <person name="DeBoy R.T."/>
            <person name="Dodson R.J."/>
            <person name="Durkin A.S."/>
            <person name="Gwinn M.L."/>
            <person name="Haft D.H."/>
            <person name="Kolonay J.F."/>
            <person name="Smit J."/>
            <person name="Craven M.B."/>
            <person name="Khouri H."/>
            <person name="Shetty J."/>
            <person name="Berry K."/>
            <person name="Utterback T."/>
            <person name="Tran K."/>
            <person name="Wolf A."/>
            <person name="Vamathevan J."/>
            <person name="Ermolaeva M."/>
            <person name="White O."/>
            <person name="Salzberg S.L."/>
            <person name="Venter J.C."/>
            <person name="Shapiro L."/>
            <person name="Fraser C.M."/>
        </authorList>
    </citation>
    <scope>NUCLEOTIDE SEQUENCE [LARGE SCALE GENOMIC DNA]</scope>
    <source>
        <strain evidence="7">ATCC 19089 / CB15</strain>
    </source>
</reference>
<accession>Q9AAL7</accession>
<evidence type="ECO:0000259" key="5">
    <source>
        <dbReference type="PROSITE" id="PS50956"/>
    </source>
</evidence>
<dbReference type="PROSITE" id="PS50956">
    <property type="entry name" value="HTH_ASNC_2"/>
    <property type="match status" value="1"/>
</dbReference>
<dbReference type="InterPro" id="IPR019885">
    <property type="entry name" value="Tscrpt_reg_HTH_AsnC-type_CS"/>
</dbReference>